<feature type="region of interest" description="Disordered" evidence="1">
    <location>
        <begin position="1"/>
        <end position="59"/>
    </location>
</feature>
<accession>N1QCY9</accession>
<dbReference type="Proteomes" id="UP000016932">
    <property type="component" value="Unassembled WGS sequence"/>
</dbReference>
<gene>
    <name evidence="2" type="ORF">MYCFIDRAFT_181554</name>
</gene>
<feature type="compositionally biased region" description="Acidic residues" evidence="1">
    <location>
        <begin position="1"/>
        <end position="14"/>
    </location>
</feature>
<reference evidence="2 3" key="1">
    <citation type="journal article" date="2012" name="PLoS Pathog.">
        <title>Diverse lifestyles and strategies of plant pathogenesis encoded in the genomes of eighteen Dothideomycetes fungi.</title>
        <authorList>
            <person name="Ohm R.A."/>
            <person name="Feau N."/>
            <person name="Henrissat B."/>
            <person name="Schoch C.L."/>
            <person name="Horwitz B.A."/>
            <person name="Barry K.W."/>
            <person name="Condon B.J."/>
            <person name="Copeland A.C."/>
            <person name="Dhillon B."/>
            <person name="Glaser F."/>
            <person name="Hesse C.N."/>
            <person name="Kosti I."/>
            <person name="LaButti K."/>
            <person name="Lindquist E.A."/>
            <person name="Lucas S."/>
            <person name="Salamov A.A."/>
            <person name="Bradshaw R.E."/>
            <person name="Ciuffetti L."/>
            <person name="Hamelin R.C."/>
            <person name="Kema G.H.J."/>
            <person name="Lawrence C."/>
            <person name="Scott J.A."/>
            <person name="Spatafora J.W."/>
            <person name="Turgeon B.G."/>
            <person name="de Wit P.J.G.M."/>
            <person name="Zhong S."/>
            <person name="Goodwin S.B."/>
            <person name="Grigoriev I.V."/>
        </authorList>
    </citation>
    <scope>NUCLEOTIDE SEQUENCE [LARGE SCALE GENOMIC DNA]</scope>
    <source>
        <strain evidence="2 3">CIRAD86</strain>
    </source>
</reference>
<proteinExistence type="predicted"/>
<dbReference type="RefSeq" id="XP_007922078.1">
    <property type="nucleotide sequence ID" value="XM_007923887.1"/>
</dbReference>
<organism evidence="2 3">
    <name type="scientific">Pseudocercospora fijiensis (strain CIRAD86)</name>
    <name type="common">Black leaf streak disease fungus</name>
    <name type="synonym">Mycosphaerella fijiensis</name>
    <dbReference type="NCBI Taxonomy" id="383855"/>
    <lineage>
        <taxon>Eukaryota</taxon>
        <taxon>Fungi</taxon>
        <taxon>Dikarya</taxon>
        <taxon>Ascomycota</taxon>
        <taxon>Pezizomycotina</taxon>
        <taxon>Dothideomycetes</taxon>
        <taxon>Dothideomycetidae</taxon>
        <taxon>Mycosphaerellales</taxon>
        <taxon>Mycosphaerellaceae</taxon>
        <taxon>Pseudocercospora</taxon>
    </lineage>
</organism>
<keyword evidence="3" id="KW-1185">Reference proteome</keyword>
<dbReference type="VEuPathDB" id="FungiDB:MYCFIDRAFT_181554"/>
<evidence type="ECO:0000256" key="1">
    <source>
        <dbReference type="SAM" id="MobiDB-lite"/>
    </source>
</evidence>
<feature type="compositionally biased region" description="Basic residues" evidence="1">
    <location>
        <begin position="50"/>
        <end position="59"/>
    </location>
</feature>
<dbReference type="HOGENOM" id="CLU_2961859_0_0_1"/>
<dbReference type="EMBL" id="KB446555">
    <property type="protein sequence ID" value="EME89468.1"/>
    <property type="molecule type" value="Genomic_DNA"/>
</dbReference>
<sequence length="59" mass="6506">MEGVEFDTAGEEVVYDGPDGEPTGGDEWRRATATANTLRLPLYPSSAADRRRRRGRPQA</sequence>
<evidence type="ECO:0000313" key="3">
    <source>
        <dbReference type="Proteomes" id="UP000016932"/>
    </source>
</evidence>
<protein>
    <submittedName>
        <fullName evidence="2">Uncharacterized protein</fullName>
    </submittedName>
</protein>
<dbReference type="KEGG" id="pfj:MYCFIDRAFT_181554"/>
<dbReference type="GeneID" id="19334557"/>
<dbReference type="AlphaFoldDB" id="N1QCY9"/>
<name>N1QCY9_PSEFD</name>
<evidence type="ECO:0000313" key="2">
    <source>
        <dbReference type="EMBL" id="EME89468.1"/>
    </source>
</evidence>